<keyword evidence="2 4" id="KW-0547">Nucleotide-binding</keyword>
<organism evidence="7">
    <name type="scientific">Proteinivorax tanatarense</name>
    <dbReference type="NCBI Taxonomy" id="1260629"/>
    <lineage>
        <taxon>Bacteria</taxon>
        <taxon>Bacillati</taxon>
        <taxon>Bacillota</taxon>
        <taxon>Clostridia</taxon>
        <taxon>Eubacteriales</taxon>
        <taxon>Proteinivoracaceae</taxon>
        <taxon>Proteinivorax</taxon>
    </lineage>
</organism>
<name>A0AAU7VPW3_9FIRM</name>
<evidence type="ECO:0000259" key="6">
    <source>
        <dbReference type="PROSITE" id="PS51721"/>
    </source>
</evidence>
<dbReference type="InterPro" id="IPR027417">
    <property type="entry name" value="P-loop_NTPase"/>
</dbReference>
<dbReference type="Gene3D" id="1.10.1580.10">
    <property type="match status" value="1"/>
</dbReference>
<dbReference type="InterPro" id="IPR016478">
    <property type="entry name" value="GTPase_MTG1"/>
</dbReference>
<sequence>MHYQWYPGHMVKTKALIKENLKLCDVVVELLDGRIPISSRNPDINNILGDKQKVVVLTKSDLADPIKTKAWVEHLKDSNTEAIAINLNSANQWKRVVEKVKQSSTLKSKYKRLNIKVNKPTRVMVLGVPNVGKSTFINKVASRTAAKTGDRPGVTKQKQWIRTKEKIELMDTPGVLWPKFDDQEIGFRLAVTGAIKDEIVNIEDMANRLVSFLIKEYPCNLQKRYDINLDRIVGPNEFIQQVAGNRKILQSQGNLDIEKASEIIVREFRKGLLGNVTLEDIDKITT</sequence>
<dbReference type="PROSITE" id="PS51721">
    <property type="entry name" value="G_CP"/>
    <property type="match status" value="1"/>
</dbReference>
<feature type="binding site" evidence="5">
    <location>
        <position position="174"/>
    </location>
    <ligand>
        <name>GTP</name>
        <dbReference type="ChEBI" id="CHEBI:37565"/>
    </ligand>
</feature>
<accession>A0AAU7VPW3</accession>
<protein>
    <recommendedName>
        <fullName evidence="1 4">Ribosome biogenesis GTPase A</fullName>
    </recommendedName>
</protein>
<evidence type="ECO:0000256" key="1">
    <source>
        <dbReference type="ARBA" id="ARBA00014898"/>
    </source>
</evidence>
<keyword evidence="3 4" id="KW-0342">GTP-binding</keyword>
<dbReference type="InterPro" id="IPR030378">
    <property type="entry name" value="G_CP_dom"/>
</dbReference>
<comment type="similarity">
    <text evidence="4">Belongs to the TRAFAC class YlqF/YawG GTPase family. MTG1 subfamily.</text>
</comment>
<dbReference type="Gene3D" id="3.40.50.300">
    <property type="entry name" value="P-loop containing nucleotide triphosphate hydrolases"/>
    <property type="match status" value="1"/>
</dbReference>
<dbReference type="EMBL" id="CP158367">
    <property type="protein sequence ID" value="XBX76190.1"/>
    <property type="molecule type" value="Genomic_DNA"/>
</dbReference>
<dbReference type="PANTHER" id="PTHR45782">
    <property type="entry name" value="MITOCHONDRIAL RIBOSOME-ASSOCIATED GTPASE 1"/>
    <property type="match status" value="1"/>
</dbReference>
<feature type="binding site" evidence="5">
    <location>
        <begin position="130"/>
        <end position="135"/>
    </location>
    <ligand>
        <name>GTP</name>
        <dbReference type="ChEBI" id="CHEBI:37565"/>
    </ligand>
</feature>
<dbReference type="NCBIfam" id="TIGR03596">
    <property type="entry name" value="GTPase_YlqF"/>
    <property type="match status" value="1"/>
</dbReference>
<dbReference type="PANTHER" id="PTHR45782:SF4">
    <property type="entry name" value="MITOCHONDRIAL RIBOSOME-ASSOCIATED GTPASE 1"/>
    <property type="match status" value="1"/>
</dbReference>
<dbReference type="CDD" id="cd01856">
    <property type="entry name" value="YlqF"/>
    <property type="match status" value="1"/>
</dbReference>
<keyword evidence="4" id="KW-0963">Cytoplasm</keyword>
<dbReference type="GO" id="GO:0006412">
    <property type="term" value="P:translation"/>
    <property type="evidence" value="ECO:0007669"/>
    <property type="project" value="TreeGrafter"/>
</dbReference>
<evidence type="ECO:0000256" key="3">
    <source>
        <dbReference type="ARBA" id="ARBA00023134"/>
    </source>
</evidence>
<gene>
    <name evidence="7" type="primary">ylqF</name>
    <name evidence="7" type="ORF">PRVXT_001370</name>
</gene>
<dbReference type="Pfam" id="PF01926">
    <property type="entry name" value="MMR_HSR1"/>
    <property type="match status" value="1"/>
</dbReference>
<evidence type="ECO:0000256" key="4">
    <source>
        <dbReference type="PIRNR" id="PIRNR006230"/>
    </source>
</evidence>
<dbReference type="GO" id="GO:0003924">
    <property type="term" value="F:GTPase activity"/>
    <property type="evidence" value="ECO:0007669"/>
    <property type="project" value="TreeGrafter"/>
</dbReference>
<reference evidence="7" key="2">
    <citation type="submission" date="2024-06" db="EMBL/GenBank/DDBJ databases">
        <authorList>
            <person name="Petrova K.O."/>
            <person name="Toshchakov S.V."/>
            <person name="Boltjanskaja Y.V."/>
            <person name="Kevbrin V."/>
        </authorList>
    </citation>
    <scope>NUCLEOTIDE SEQUENCE</scope>
    <source>
        <strain evidence="7">Z-910T</strain>
    </source>
</reference>
<comment type="subcellular location">
    <subcellularLocation>
        <location evidence="4">Cytoplasm</location>
    </subcellularLocation>
</comment>
<feature type="domain" description="CP-type G" evidence="6">
    <location>
        <begin position="13"/>
        <end position="178"/>
    </location>
</feature>
<comment type="function">
    <text evidence="4">Required for a late step of 50S ribosomal subunit assembly. Has GTPase activity.</text>
</comment>
<dbReference type="GO" id="GO:0005525">
    <property type="term" value="F:GTP binding"/>
    <property type="evidence" value="ECO:0007669"/>
    <property type="project" value="UniProtKB-KW"/>
</dbReference>
<evidence type="ECO:0000313" key="7">
    <source>
        <dbReference type="EMBL" id="XBX76190.1"/>
    </source>
</evidence>
<dbReference type="SUPFAM" id="SSF52540">
    <property type="entry name" value="P-loop containing nucleoside triphosphate hydrolases"/>
    <property type="match status" value="1"/>
</dbReference>
<dbReference type="RefSeq" id="WP_350344924.1">
    <property type="nucleotide sequence ID" value="NZ_CP158367.1"/>
</dbReference>
<reference evidence="7" key="1">
    <citation type="journal article" date="2013" name="Extremophiles">
        <title>Proteinivorax tanatarense gen. nov., sp. nov., an anaerobic, haloalkaliphilic, proteolytic bacterium isolated from a decaying algal bloom, and proposal of Proteinivoraceae fam. nov.</title>
        <authorList>
            <person name="Kevbrin V."/>
            <person name="Boltyanskaya Y."/>
            <person name="Zhilina T."/>
            <person name="Kolganova T."/>
            <person name="Lavrentjeva E."/>
            <person name="Kuznetsov B."/>
        </authorList>
    </citation>
    <scope>NUCLEOTIDE SEQUENCE</scope>
    <source>
        <strain evidence="7">Z-910T</strain>
    </source>
</reference>
<dbReference type="InterPro" id="IPR023179">
    <property type="entry name" value="GTP-bd_ortho_bundle_sf"/>
</dbReference>
<proteinExistence type="inferred from homology"/>
<dbReference type="InterPro" id="IPR019991">
    <property type="entry name" value="GTP-bd_ribosome_bgen"/>
</dbReference>
<evidence type="ECO:0000256" key="5">
    <source>
        <dbReference type="PIRSR" id="PIRSR006230-1"/>
    </source>
</evidence>
<evidence type="ECO:0000256" key="2">
    <source>
        <dbReference type="ARBA" id="ARBA00022741"/>
    </source>
</evidence>
<dbReference type="GO" id="GO:0005737">
    <property type="term" value="C:cytoplasm"/>
    <property type="evidence" value="ECO:0007669"/>
    <property type="project" value="UniProtKB-SubCell"/>
</dbReference>
<dbReference type="PIRSF" id="PIRSF006230">
    <property type="entry name" value="MG442"/>
    <property type="match status" value="1"/>
</dbReference>
<dbReference type="AlphaFoldDB" id="A0AAU7VPW3"/>
<dbReference type="FunFam" id="3.40.50.300:FF:000590">
    <property type="entry name" value="Ribosome biogenesis GTPase A"/>
    <property type="match status" value="1"/>
</dbReference>
<dbReference type="InterPro" id="IPR006073">
    <property type="entry name" value="GTP-bd"/>
</dbReference>